<dbReference type="InterPro" id="IPR028081">
    <property type="entry name" value="Leu-bd"/>
</dbReference>
<evidence type="ECO:0000256" key="2">
    <source>
        <dbReference type="ARBA" id="ARBA00022729"/>
    </source>
</evidence>
<dbReference type="PANTHER" id="PTHR30483">
    <property type="entry name" value="LEUCINE-SPECIFIC-BINDING PROTEIN"/>
    <property type="match status" value="1"/>
</dbReference>
<keyword evidence="2 3" id="KW-0732">Signal</keyword>
<dbReference type="InterPro" id="IPR028082">
    <property type="entry name" value="Peripla_BP_I"/>
</dbReference>
<dbReference type="Gene3D" id="3.40.50.2300">
    <property type="match status" value="2"/>
</dbReference>
<gene>
    <name evidence="5" type="ORF">EDC30_11518</name>
</gene>
<evidence type="ECO:0000256" key="1">
    <source>
        <dbReference type="ARBA" id="ARBA00010062"/>
    </source>
</evidence>
<evidence type="ECO:0000313" key="6">
    <source>
        <dbReference type="Proteomes" id="UP000295382"/>
    </source>
</evidence>
<evidence type="ECO:0000313" key="5">
    <source>
        <dbReference type="EMBL" id="TCS33728.1"/>
    </source>
</evidence>
<dbReference type="OrthoDB" id="8887944at2"/>
<proteinExistence type="inferred from homology"/>
<organism evidence="5 6">
    <name type="scientific">Paucimonas lemoignei</name>
    <name type="common">Pseudomonas lemoignei</name>
    <dbReference type="NCBI Taxonomy" id="29443"/>
    <lineage>
        <taxon>Bacteria</taxon>
        <taxon>Pseudomonadati</taxon>
        <taxon>Pseudomonadota</taxon>
        <taxon>Betaproteobacteria</taxon>
        <taxon>Burkholderiales</taxon>
        <taxon>Burkholderiaceae</taxon>
        <taxon>Paucimonas</taxon>
    </lineage>
</organism>
<evidence type="ECO:0000256" key="3">
    <source>
        <dbReference type="SAM" id="SignalP"/>
    </source>
</evidence>
<name>A0A4V2UI72_PAULE</name>
<dbReference type="EMBL" id="SLZQ01000015">
    <property type="protein sequence ID" value="TCS33728.1"/>
    <property type="molecule type" value="Genomic_DNA"/>
</dbReference>
<reference evidence="5 6" key="1">
    <citation type="submission" date="2019-03" db="EMBL/GenBank/DDBJ databases">
        <title>Genomic Encyclopedia of Type Strains, Phase IV (KMG-IV): sequencing the most valuable type-strain genomes for metagenomic binning, comparative biology and taxonomic classification.</title>
        <authorList>
            <person name="Goeker M."/>
        </authorList>
    </citation>
    <scope>NUCLEOTIDE SEQUENCE [LARGE SCALE GENOMIC DNA]</scope>
    <source>
        <strain evidence="5 6">DSM 7445</strain>
    </source>
</reference>
<dbReference type="PANTHER" id="PTHR30483:SF6">
    <property type="entry name" value="PERIPLASMIC BINDING PROTEIN OF ABC TRANSPORTER FOR NATURAL AMINO ACIDS"/>
    <property type="match status" value="1"/>
</dbReference>
<accession>A0A4V2UI72</accession>
<dbReference type="CDD" id="cd06327">
    <property type="entry name" value="PBP1_SBP-like"/>
    <property type="match status" value="1"/>
</dbReference>
<comment type="similarity">
    <text evidence="1">Belongs to the leucine-binding protein family.</text>
</comment>
<dbReference type="InterPro" id="IPR051010">
    <property type="entry name" value="BCAA_transport"/>
</dbReference>
<feature type="signal peptide" evidence="3">
    <location>
        <begin position="1"/>
        <end position="31"/>
    </location>
</feature>
<evidence type="ECO:0000259" key="4">
    <source>
        <dbReference type="Pfam" id="PF13458"/>
    </source>
</evidence>
<feature type="domain" description="Leucine-binding protein" evidence="4">
    <location>
        <begin position="43"/>
        <end position="380"/>
    </location>
</feature>
<comment type="caution">
    <text evidence="5">The sequence shown here is derived from an EMBL/GenBank/DDBJ whole genome shotgun (WGS) entry which is preliminary data.</text>
</comment>
<dbReference type="AlphaFoldDB" id="A0A4V2UI72"/>
<dbReference type="Proteomes" id="UP000295382">
    <property type="component" value="Unassembled WGS sequence"/>
</dbReference>
<sequence length="417" mass="44734">MKSTFTKFCRRRLAAAIATLALGAASTAAIAQDQKKGISDDVVKIGLLLDLSGVLTDIAGQGTATAVQMAIDDFGGKVNGKKIELVFADHNNKADIAAAKAREWFDTAKVDALLDVAGSATALSALEVARLKNKIIVFNGPGTLRITTDLCAPTAIHYAYDTYSLANVTAKAMLKNGGDSWYFLTADYAFGASLQQTATEVIKEAGGKVLGAVKHPTNASDFSSYILQAQSSGAKVIGLANTGADTVNAIKAAQEFGLLKSGKQKLAGLLMFINDIHAIGLPSAQGLLLSEAFYWDLNPETRAWSKRYFEKAKRMPNMIQAGAYSSTMLYLNAIKATGTDDTETVMKKMKATPINDFFAKNGKIRDDGRMVHDMYLFQVKAPNESKSPWDYYKVIGTVPADQAFLPLAKSTCPLVKK</sequence>
<dbReference type="SUPFAM" id="SSF53822">
    <property type="entry name" value="Periplasmic binding protein-like I"/>
    <property type="match status" value="1"/>
</dbReference>
<keyword evidence="6" id="KW-1185">Reference proteome</keyword>
<dbReference type="RefSeq" id="WP_132260066.1">
    <property type="nucleotide sequence ID" value="NZ_SLZQ01000015.1"/>
</dbReference>
<feature type="chain" id="PRO_5020878056" evidence="3">
    <location>
        <begin position="32"/>
        <end position="417"/>
    </location>
</feature>
<dbReference type="Pfam" id="PF13458">
    <property type="entry name" value="Peripla_BP_6"/>
    <property type="match status" value="1"/>
</dbReference>
<protein>
    <submittedName>
        <fullName evidence="5">Amino acid/amide ABC transporter substrate-binding protein (HAAT family)</fullName>
    </submittedName>
</protein>